<dbReference type="AlphaFoldDB" id="X1UHN0"/>
<feature type="non-terminal residue" evidence="1">
    <location>
        <position position="1"/>
    </location>
</feature>
<reference evidence="1" key="1">
    <citation type="journal article" date="2014" name="Front. Microbiol.">
        <title>High frequency of phylogenetically diverse reductive dehalogenase-homologous genes in deep subseafloor sedimentary metagenomes.</title>
        <authorList>
            <person name="Kawai M."/>
            <person name="Futagami T."/>
            <person name="Toyoda A."/>
            <person name="Takaki Y."/>
            <person name="Nishi S."/>
            <person name="Hori S."/>
            <person name="Arai W."/>
            <person name="Tsubouchi T."/>
            <person name="Morono Y."/>
            <person name="Uchiyama I."/>
            <person name="Ito T."/>
            <person name="Fujiyama A."/>
            <person name="Inagaki F."/>
            <person name="Takami H."/>
        </authorList>
    </citation>
    <scope>NUCLEOTIDE SEQUENCE</scope>
    <source>
        <strain evidence="1">Expedition CK06-06</strain>
    </source>
</reference>
<organism evidence="1">
    <name type="scientific">marine sediment metagenome</name>
    <dbReference type="NCBI Taxonomy" id="412755"/>
    <lineage>
        <taxon>unclassified sequences</taxon>
        <taxon>metagenomes</taxon>
        <taxon>ecological metagenomes</taxon>
    </lineage>
</organism>
<proteinExistence type="predicted"/>
<dbReference type="EMBL" id="BARW01016509">
    <property type="protein sequence ID" value="GAI91879.1"/>
    <property type="molecule type" value="Genomic_DNA"/>
</dbReference>
<accession>X1UHN0</accession>
<protein>
    <submittedName>
        <fullName evidence="1">Uncharacterized protein</fullName>
    </submittedName>
</protein>
<name>X1UHN0_9ZZZZ</name>
<comment type="caution">
    <text evidence="1">The sequence shown here is derived from an EMBL/GenBank/DDBJ whole genome shotgun (WGS) entry which is preliminary data.</text>
</comment>
<gene>
    <name evidence="1" type="ORF">S12H4_28736</name>
</gene>
<sequence>NIGGNLNIILYLLIRIIMKYKTTKLGGFR</sequence>
<evidence type="ECO:0000313" key="1">
    <source>
        <dbReference type="EMBL" id="GAI91879.1"/>
    </source>
</evidence>